<feature type="compositionally biased region" description="Polar residues" evidence="1">
    <location>
        <begin position="215"/>
        <end position="226"/>
    </location>
</feature>
<feature type="region of interest" description="Disordered" evidence="1">
    <location>
        <begin position="215"/>
        <end position="234"/>
    </location>
</feature>
<gene>
    <name evidence="2" type="ORF">M5G25_31005</name>
</gene>
<sequence length="395" mass="43846">MDQLNQHGAPVALNKLFDKALNHLQAQTTATAPAAVKPQADGFLFSGNRHDSVPRALLLDRRLTPLERNAWQVFRFLLNDDGITTFPTYDQLSPYLASTPCSDRASHETVAKALTALRLTRWISLVRRQRDPKSGRILGNLYVLHDSPLTPYEAMQLDPEYLGLVSQALEHASKSVQRVGVHVLGEMADDPLLSGRVLPTRLQILFQQLARQGLTETASSPQTTTAHDSEDGKNTLLRNSAALSSESEVGDNTSKTDGLRIPKEDRTVRIKDLKEIRTVPREQEKLRLCERFKALKAEQQNGALAALQSVEWGLHQAILDEWDARCHTTGVRNPAGYLFGLIQKAVHGDFRTWAAQKTKPSQKEAPIEPAPISTPTDPKVAHAHIAQLRELMGLK</sequence>
<protein>
    <submittedName>
        <fullName evidence="2">STY4528 family pathogenicity island replication protein</fullName>
    </submittedName>
</protein>
<dbReference type="EMBL" id="JAMDGR010000031">
    <property type="protein sequence ID" value="MDD1152702.1"/>
    <property type="molecule type" value="Genomic_DNA"/>
</dbReference>
<feature type="region of interest" description="Disordered" evidence="1">
    <location>
        <begin position="357"/>
        <end position="379"/>
    </location>
</feature>
<proteinExistence type="predicted"/>
<name>A0ABT5QEP7_9PSED</name>
<dbReference type="InterPro" id="IPR047749">
    <property type="entry name" value="STY4528-like"/>
</dbReference>
<feature type="region of interest" description="Disordered" evidence="1">
    <location>
        <begin position="242"/>
        <end position="261"/>
    </location>
</feature>
<accession>A0ABT5QEP7</accession>
<evidence type="ECO:0000313" key="2">
    <source>
        <dbReference type="EMBL" id="MDD1152702.1"/>
    </source>
</evidence>
<keyword evidence="3" id="KW-1185">Reference proteome</keyword>
<evidence type="ECO:0000256" key="1">
    <source>
        <dbReference type="SAM" id="MobiDB-lite"/>
    </source>
</evidence>
<reference evidence="2 3" key="1">
    <citation type="submission" date="2022-05" db="EMBL/GenBank/DDBJ databases">
        <title>Novel Pseudomonas spp. Isolated from a Rainbow Trout Aquaculture Facility.</title>
        <authorList>
            <person name="Testerman T."/>
            <person name="Graf J."/>
        </authorList>
    </citation>
    <scope>NUCLEOTIDE SEQUENCE [LARGE SCALE GENOMIC DNA]</scope>
    <source>
        <strain evidence="2 3">ID357</strain>
    </source>
</reference>
<comment type="caution">
    <text evidence="2">The sequence shown here is derived from an EMBL/GenBank/DDBJ whole genome shotgun (WGS) entry which is preliminary data.</text>
</comment>
<evidence type="ECO:0000313" key="3">
    <source>
        <dbReference type="Proteomes" id="UP001217610"/>
    </source>
</evidence>
<dbReference type="Proteomes" id="UP001217610">
    <property type="component" value="Unassembled WGS sequence"/>
</dbReference>
<organism evidence="2 3">
    <name type="scientific">Pseudomonas idahonensis</name>
    <dbReference type="NCBI Taxonomy" id="2942628"/>
    <lineage>
        <taxon>Bacteria</taxon>
        <taxon>Pseudomonadati</taxon>
        <taxon>Pseudomonadota</taxon>
        <taxon>Gammaproteobacteria</taxon>
        <taxon>Pseudomonadales</taxon>
        <taxon>Pseudomonadaceae</taxon>
        <taxon>Pseudomonas</taxon>
    </lineage>
</organism>
<feature type="compositionally biased region" description="Polar residues" evidence="1">
    <location>
        <begin position="242"/>
        <end position="256"/>
    </location>
</feature>
<dbReference type="NCBIfam" id="NF040582">
    <property type="entry name" value="STY4528_fam"/>
    <property type="match status" value="1"/>
</dbReference>